<keyword evidence="3" id="KW-1185">Reference proteome</keyword>
<dbReference type="InterPro" id="IPR006944">
    <property type="entry name" value="Phage/GTA_portal"/>
</dbReference>
<protein>
    <submittedName>
        <fullName evidence="2">Phage portal protein</fullName>
    </submittedName>
</protein>
<dbReference type="Gene3D" id="3.30.1120.70">
    <property type="match status" value="1"/>
</dbReference>
<dbReference type="Gene3D" id="1.20.1270.210">
    <property type="match status" value="1"/>
</dbReference>
<reference evidence="2 3" key="1">
    <citation type="submission" date="2017-03" db="EMBL/GenBank/DDBJ databases">
        <title>Genome sequence of Sphingomonas mucosissima DSM 17494.</title>
        <authorList>
            <person name="Poehlein A."/>
            <person name="Wuebbeler J.H."/>
            <person name="Steinbuechel A."/>
            <person name="Daniel R."/>
        </authorList>
    </citation>
    <scope>NUCLEOTIDE SEQUENCE [LARGE SCALE GENOMIC DNA]</scope>
    <source>
        <strain evidence="2 3">DSM 17494</strain>
    </source>
</reference>
<name>A0A245ZRB2_9SPHN</name>
<dbReference type="Pfam" id="PF04860">
    <property type="entry name" value="Phage_portal"/>
    <property type="match status" value="1"/>
</dbReference>
<accession>A0A245ZRB2</accession>
<proteinExistence type="predicted"/>
<evidence type="ECO:0000313" key="2">
    <source>
        <dbReference type="EMBL" id="OWK32288.1"/>
    </source>
</evidence>
<dbReference type="Gene3D" id="3.40.140.120">
    <property type="match status" value="1"/>
</dbReference>
<feature type="compositionally biased region" description="Basic and acidic residues" evidence="1">
    <location>
        <begin position="420"/>
        <end position="431"/>
    </location>
</feature>
<evidence type="ECO:0000313" key="3">
    <source>
        <dbReference type="Proteomes" id="UP000197783"/>
    </source>
</evidence>
<evidence type="ECO:0000256" key="1">
    <source>
        <dbReference type="SAM" id="MobiDB-lite"/>
    </source>
</evidence>
<dbReference type="EMBL" id="NBBJ01000001">
    <property type="protein sequence ID" value="OWK32288.1"/>
    <property type="molecule type" value="Genomic_DNA"/>
</dbReference>
<dbReference type="NCBIfam" id="TIGR01537">
    <property type="entry name" value="portal_HK97"/>
    <property type="match status" value="1"/>
</dbReference>
<comment type="caution">
    <text evidence="2">The sequence shown here is derived from an EMBL/GenBank/DDBJ whole genome shotgun (WGS) entry which is preliminary data.</text>
</comment>
<dbReference type="OrthoDB" id="7592047at2"/>
<gene>
    <name evidence="2" type="ORF">SPMU_06100</name>
</gene>
<feature type="region of interest" description="Disordered" evidence="1">
    <location>
        <begin position="390"/>
        <end position="443"/>
    </location>
</feature>
<feature type="compositionally biased region" description="Basic and acidic residues" evidence="1">
    <location>
        <begin position="390"/>
        <end position="405"/>
    </location>
</feature>
<dbReference type="AlphaFoldDB" id="A0A245ZRB2"/>
<dbReference type="Proteomes" id="UP000197783">
    <property type="component" value="Unassembled WGS sequence"/>
</dbReference>
<dbReference type="RefSeq" id="WP_088331805.1">
    <property type="nucleotide sequence ID" value="NZ_NBBJ01000001.1"/>
</dbReference>
<organism evidence="2 3">
    <name type="scientific">Sphingomonas mucosissima</name>
    <dbReference type="NCBI Taxonomy" id="370959"/>
    <lineage>
        <taxon>Bacteria</taxon>
        <taxon>Pseudomonadati</taxon>
        <taxon>Pseudomonadota</taxon>
        <taxon>Alphaproteobacteria</taxon>
        <taxon>Sphingomonadales</taxon>
        <taxon>Sphingomonadaceae</taxon>
        <taxon>Sphingomonas</taxon>
    </lineage>
</organism>
<dbReference type="InterPro" id="IPR006427">
    <property type="entry name" value="Portal_HK97"/>
</dbReference>
<sequence>MSASRYQLSRRAAAAEARRDPGEFSGTETIVGAADGLNDPTGFTVLNLLGAGRGAPAGEQDAMSTPAVLRALEVLTGLFAMTPLIYYRREGEDKVRVDDAPEAVMLRTRANDVQNAFLFKELLLGDLIMTGRFGGYIHRDRLYRPEKLTRMDPRGIAPAQSWDKANGLEVFYDAQLPDGSRERLTRNDLWFVPGFSRDGLIGIDRLKILQDTFQAAAATSAFAARFWENNAQPSTILTAKGKVEAPEKSRIKSDWQQRFSGPRNAGNVAVLDQEMDAKFLAHDNAKSQYVEVRAFYVVEIARAFGVPPHIVFELSRATFSNIEQQSLELILYSMMIHYERVAAAATHQFAAPGHFFEFLPDALLKGDIKSRYEAYGSAIDKGILNPNEVRRRENMNGREGGDEYRVGSGSMLEQQQTSETVDHRPPEDPAPKRKRSADDEDDQ</sequence>